<comment type="caution">
    <text evidence="1">The sequence shown here is derived from an EMBL/GenBank/DDBJ whole genome shotgun (WGS) entry which is preliminary data.</text>
</comment>
<evidence type="ECO:0000313" key="1">
    <source>
        <dbReference type="EMBL" id="KAK8495428.1"/>
    </source>
</evidence>
<dbReference type="Proteomes" id="UP001472677">
    <property type="component" value="Unassembled WGS sequence"/>
</dbReference>
<evidence type="ECO:0000313" key="2">
    <source>
        <dbReference type="Proteomes" id="UP001472677"/>
    </source>
</evidence>
<reference evidence="1 2" key="1">
    <citation type="journal article" date="2024" name="G3 (Bethesda)">
        <title>Genome assembly of Hibiscus sabdariffa L. provides insights into metabolisms of medicinal natural products.</title>
        <authorList>
            <person name="Kim T."/>
        </authorList>
    </citation>
    <scope>NUCLEOTIDE SEQUENCE [LARGE SCALE GENOMIC DNA]</scope>
    <source>
        <strain evidence="1">TK-2024</strain>
        <tissue evidence="1">Old leaves</tissue>
    </source>
</reference>
<feature type="non-terminal residue" evidence="1">
    <location>
        <position position="1"/>
    </location>
</feature>
<sequence length="49" mass="5411">FIRSGFTDCIPEEGGNDNLSRKSKHYMKKLVPDGTGITADMHLNENATT</sequence>
<organism evidence="1 2">
    <name type="scientific">Hibiscus sabdariffa</name>
    <name type="common">roselle</name>
    <dbReference type="NCBI Taxonomy" id="183260"/>
    <lineage>
        <taxon>Eukaryota</taxon>
        <taxon>Viridiplantae</taxon>
        <taxon>Streptophyta</taxon>
        <taxon>Embryophyta</taxon>
        <taxon>Tracheophyta</taxon>
        <taxon>Spermatophyta</taxon>
        <taxon>Magnoliopsida</taxon>
        <taxon>eudicotyledons</taxon>
        <taxon>Gunneridae</taxon>
        <taxon>Pentapetalae</taxon>
        <taxon>rosids</taxon>
        <taxon>malvids</taxon>
        <taxon>Malvales</taxon>
        <taxon>Malvaceae</taxon>
        <taxon>Malvoideae</taxon>
        <taxon>Hibiscus</taxon>
    </lineage>
</organism>
<keyword evidence="2" id="KW-1185">Reference proteome</keyword>
<name>A0ABR2APX3_9ROSI</name>
<proteinExistence type="predicted"/>
<gene>
    <name evidence="1" type="ORF">V6N12_037081</name>
</gene>
<dbReference type="EMBL" id="JBBPBM010000436">
    <property type="protein sequence ID" value="KAK8495428.1"/>
    <property type="molecule type" value="Genomic_DNA"/>
</dbReference>
<protein>
    <submittedName>
        <fullName evidence="1">Uncharacterized protein</fullName>
    </submittedName>
</protein>
<accession>A0ABR2APX3</accession>